<comment type="subcellular location">
    <subcellularLocation>
        <location evidence="1">Secreted</location>
    </subcellularLocation>
</comment>
<dbReference type="InterPro" id="IPR018511">
    <property type="entry name" value="Hemolysin-typ_Ca-bd_CS"/>
</dbReference>
<protein>
    <submittedName>
        <fullName evidence="3">Phospholipase/lecithinase/hemolysin</fullName>
    </submittedName>
</protein>
<dbReference type="InterPro" id="IPR036514">
    <property type="entry name" value="SGNH_hydro_sf"/>
</dbReference>
<dbReference type="PRINTS" id="PR00313">
    <property type="entry name" value="CABNDNGRPT"/>
</dbReference>
<dbReference type="STRING" id="670154.SAMN04488002_0363"/>
<keyword evidence="4" id="KW-1185">Reference proteome</keyword>
<evidence type="ECO:0000313" key="4">
    <source>
        <dbReference type="Proteomes" id="UP000199658"/>
    </source>
</evidence>
<dbReference type="InterPro" id="IPR001343">
    <property type="entry name" value="Hemolysn_Ca-bd"/>
</dbReference>
<dbReference type="PANTHER" id="PTHR38340">
    <property type="entry name" value="S-LAYER PROTEIN"/>
    <property type="match status" value="1"/>
</dbReference>
<dbReference type="Gene3D" id="3.40.50.1110">
    <property type="entry name" value="SGNH hydrolase"/>
    <property type="match status" value="1"/>
</dbReference>
<dbReference type="InterPro" id="IPR011049">
    <property type="entry name" value="Serralysin-like_metalloprot_C"/>
</dbReference>
<dbReference type="Pfam" id="PF00657">
    <property type="entry name" value="Lipase_GDSL"/>
    <property type="match status" value="1"/>
</dbReference>
<accession>A0A1I6FV37</accession>
<keyword evidence="2" id="KW-0964">Secreted</keyword>
<dbReference type="EMBL" id="FOYO01000001">
    <property type="protein sequence ID" value="SFR33687.1"/>
    <property type="molecule type" value="Genomic_DNA"/>
</dbReference>
<evidence type="ECO:0000313" key="3">
    <source>
        <dbReference type="EMBL" id="SFR33687.1"/>
    </source>
</evidence>
<dbReference type="GO" id="GO:0016788">
    <property type="term" value="F:hydrolase activity, acting on ester bonds"/>
    <property type="evidence" value="ECO:0007669"/>
    <property type="project" value="InterPro"/>
</dbReference>
<proteinExistence type="predicted"/>
<dbReference type="AlphaFoldDB" id="A0A1I6FV37"/>
<dbReference type="Proteomes" id="UP000199658">
    <property type="component" value="Unassembled WGS sequence"/>
</dbReference>
<dbReference type="PROSITE" id="PS00330">
    <property type="entry name" value="HEMOLYSIN_CALCIUM"/>
    <property type="match status" value="2"/>
</dbReference>
<dbReference type="GO" id="GO:0005509">
    <property type="term" value="F:calcium ion binding"/>
    <property type="evidence" value="ECO:0007669"/>
    <property type="project" value="InterPro"/>
</dbReference>
<dbReference type="GO" id="GO:0005576">
    <property type="term" value="C:extracellular region"/>
    <property type="evidence" value="ECO:0007669"/>
    <property type="project" value="UniProtKB-SubCell"/>
</dbReference>
<organism evidence="3 4">
    <name type="scientific">Litoreibacter janthinus</name>
    <dbReference type="NCBI Taxonomy" id="670154"/>
    <lineage>
        <taxon>Bacteria</taxon>
        <taxon>Pseudomonadati</taxon>
        <taxon>Pseudomonadota</taxon>
        <taxon>Alphaproteobacteria</taxon>
        <taxon>Rhodobacterales</taxon>
        <taxon>Roseobacteraceae</taxon>
        <taxon>Litoreibacter</taxon>
    </lineage>
</organism>
<dbReference type="InterPro" id="IPR050557">
    <property type="entry name" value="RTX_toxin/Mannuronan_C5-epim"/>
</dbReference>
<dbReference type="InterPro" id="IPR001087">
    <property type="entry name" value="GDSL"/>
</dbReference>
<dbReference type="RefSeq" id="WP_090211724.1">
    <property type="nucleotide sequence ID" value="NZ_FOYO01000001.1"/>
</dbReference>
<dbReference type="OrthoDB" id="5292073at2"/>
<name>A0A1I6FV37_9RHOB</name>
<dbReference type="PANTHER" id="PTHR38340:SF1">
    <property type="entry name" value="S-LAYER PROTEIN"/>
    <property type="match status" value="1"/>
</dbReference>
<dbReference type="SUPFAM" id="SSF51120">
    <property type="entry name" value="beta-Roll"/>
    <property type="match status" value="1"/>
</dbReference>
<dbReference type="Gene3D" id="2.150.10.10">
    <property type="entry name" value="Serralysin-like metalloprotease, C-terminal"/>
    <property type="match status" value="1"/>
</dbReference>
<dbReference type="Pfam" id="PF00353">
    <property type="entry name" value="HemolysinCabind"/>
    <property type="match status" value="3"/>
</dbReference>
<evidence type="ECO:0000256" key="2">
    <source>
        <dbReference type="ARBA" id="ARBA00022525"/>
    </source>
</evidence>
<evidence type="ECO:0000256" key="1">
    <source>
        <dbReference type="ARBA" id="ARBA00004613"/>
    </source>
</evidence>
<gene>
    <name evidence="3" type="ORF">SAMN04488002_0363</name>
</gene>
<reference evidence="4" key="1">
    <citation type="submission" date="2016-10" db="EMBL/GenBank/DDBJ databases">
        <authorList>
            <person name="Varghese N."/>
            <person name="Submissions S."/>
        </authorList>
    </citation>
    <scope>NUCLEOTIDE SEQUENCE [LARGE SCALE GENOMIC DNA]</scope>
    <source>
        <strain evidence="4">DSM 26921</strain>
    </source>
</reference>
<sequence>MPFVPAPNPDQRYVFFGDSLSDDGNLYAASDGLLPDPIRDTLGGFGGRASNGPTYAEYIAALSGLGPSLNYAIAGGEAAGTQPIADFIVENGLAGEVIVGNDDPRLTFDMNLGAQVDRFSADVGSQDLSDVSAFVLVGANDYFAIEGDNIISAGLALLGTLDAAVDATIDSALELSNLGVGQVVISSLPSAGFIPGITGLGSLAVDVVDFLIDAHNSGLQNGVNSLVAQGIDAVYLDMEAMTAAIADDPTSFGIFAPLSLTLTSGDVAALSAYDTDQIGFWDSIHPSAATHGVLGAYTSFALQQAAVVLSGGDNAETLGGGNDLVLAYAGDDQVLAGGGDDIVFLGSGNDAAMGEAGADLISGGVGNDLIMGGAGNDILSGGQGNDVVEGGDGNDILIDGLGSDTLTGGEGDDVFFFFEDGLIAGSDDGLVDSFDGGNGQDALLLVLSQATVDTLVANGTTSEPDVFASLGLVVQNIEQIELVIGLEALDGLQNEDWYVEADIWGLL</sequence>